<dbReference type="Proteomes" id="UP001390339">
    <property type="component" value="Unassembled WGS sequence"/>
</dbReference>
<feature type="chain" id="PRO_5045515994" evidence="1">
    <location>
        <begin position="19"/>
        <end position="92"/>
    </location>
</feature>
<evidence type="ECO:0000313" key="3">
    <source>
        <dbReference type="Proteomes" id="UP001390339"/>
    </source>
</evidence>
<accession>A0ABR2I562</accession>
<sequence>MHFASIFALAIAATTTTASPTQLHERGMHPCYSKCLSQGIFYDQCREQCHDGIVQECGAHDHIIRYHCFSSCLADCYGQGYDIHYCEQHCPV</sequence>
<gene>
    <name evidence="2" type="ORF">PGQ11_013174</name>
</gene>
<comment type="caution">
    <text evidence="2">The sequence shown here is derived from an EMBL/GenBank/DDBJ whole genome shotgun (WGS) entry which is preliminary data.</text>
</comment>
<organism evidence="2 3">
    <name type="scientific">Apiospora arundinis</name>
    <dbReference type="NCBI Taxonomy" id="335852"/>
    <lineage>
        <taxon>Eukaryota</taxon>
        <taxon>Fungi</taxon>
        <taxon>Dikarya</taxon>
        <taxon>Ascomycota</taxon>
        <taxon>Pezizomycotina</taxon>
        <taxon>Sordariomycetes</taxon>
        <taxon>Xylariomycetidae</taxon>
        <taxon>Amphisphaeriales</taxon>
        <taxon>Apiosporaceae</taxon>
        <taxon>Apiospora</taxon>
    </lineage>
</organism>
<proteinExistence type="predicted"/>
<keyword evidence="3" id="KW-1185">Reference proteome</keyword>
<evidence type="ECO:0000313" key="2">
    <source>
        <dbReference type="EMBL" id="KAK8857262.1"/>
    </source>
</evidence>
<protein>
    <submittedName>
        <fullName evidence="2">Uncharacterized protein</fullName>
    </submittedName>
</protein>
<name>A0ABR2I562_9PEZI</name>
<reference evidence="2 3" key="1">
    <citation type="journal article" date="2024" name="IMA Fungus">
        <title>Apiospora arundinis, a panoply of carbohydrate-active enzymes and secondary metabolites.</title>
        <authorList>
            <person name="Sorensen T."/>
            <person name="Petersen C."/>
            <person name="Muurmann A.T."/>
            <person name="Christiansen J.V."/>
            <person name="Brundto M.L."/>
            <person name="Overgaard C.K."/>
            <person name="Boysen A.T."/>
            <person name="Wollenberg R.D."/>
            <person name="Larsen T.O."/>
            <person name="Sorensen J.L."/>
            <person name="Nielsen K.L."/>
            <person name="Sondergaard T.E."/>
        </authorList>
    </citation>
    <scope>NUCLEOTIDE SEQUENCE [LARGE SCALE GENOMIC DNA]</scope>
    <source>
        <strain evidence="2 3">AAU 773</strain>
    </source>
</reference>
<evidence type="ECO:0000256" key="1">
    <source>
        <dbReference type="SAM" id="SignalP"/>
    </source>
</evidence>
<keyword evidence="1" id="KW-0732">Signal</keyword>
<feature type="signal peptide" evidence="1">
    <location>
        <begin position="1"/>
        <end position="18"/>
    </location>
</feature>
<dbReference type="EMBL" id="JAPCWZ010000007">
    <property type="protein sequence ID" value="KAK8857262.1"/>
    <property type="molecule type" value="Genomic_DNA"/>
</dbReference>